<evidence type="ECO:0008006" key="5">
    <source>
        <dbReference type="Google" id="ProtNLM"/>
    </source>
</evidence>
<gene>
    <name evidence="3" type="ORF">PanWU01x14_366490</name>
</gene>
<protein>
    <recommendedName>
        <fullName evidence="5">Transmembrane protein</fullName>
    </recommendedName>
</protein>
<evidence type="ECO:0000313" key="4">
    <source>
        <dbReference type="Proteomes" id="UP000237105"/>
    </source>
</evidence>
<dbReference type="PANTHER" id="PTHR33429">
    <property type="entry name" value="OS02G0708000 PROTEIN-RELATED"/>
    <property type="match status" value="1"/>
</dbReference>
<keyword evidence="4" id="KW-1185">Reference proteome</keyword>
<dbReference type="PANTHER" id="PTHR33429:SF23">
    <property type="entry name" value="OS02G0709350 PROTEIN"/>
    <property type="match status" value="1"/>
</dbReference>
<keyword evidence="2" id="KW-0472">Membrane</keyword>
<accession>A0A2P5A5M4</accession>
<proteinExistence type="predicted"/>
<dbReference type="OrthoDB" id="1738567at2759"/>
<sequence>MATPLPNQQVVGESALPSPGDQASSSTTSASASSGSIGPFFAVISVLTVLTILSCYFGRIYGRRAAVAPLERIEIGGGFFGWVRTKCRWCTACHDVEVGLGGNNNKVVLGEDKSDTKVRDGEV</sequence>
<dbReference type="EMBL" id="JXTB01000919">
    <property type="protein sequence ID" value="PON31830.1"/>
    <property type="molecule type" value="Genomic_DNA"/>
</dbReference>
<reference evidence="4" key="1">
    <citation type="submission" date="2016-06" db="EMBL/GenBank/DDBJ databases">
        <title>Parallel loss of symbiosis genes in relatives of nitrogen-fixing non-legume Parasponia.</title>
        <authorList>
            <person name="Van Velzen R."/>
            <person name="Holmer R."/>
            <person name="Bu F."/>
            <person name="Rutten L."/>
            <person name="Van Zeijl A."/>
            <person name="Liu W."/>
            <person name="Santuari L."/>
            <person name="Cao Q."/>
            <person name="Sharma T."/>
            <person name="Shen D."/>
            <person name="Roswanjaya Y."/>
            <person name="Wardhani T."/>
            <person name="Kalhor M.S."/>
            <person name="Jansen J."/>
            <person name="Van den Hoogen J."/>
            <person name="Gungor B."/>
            <person name="Hartog M."/>
            <person name="Hontelez J."/>
            <person name="Verver J."/>
            <person name="Yang W.-C."/>
            <person name="Schijlen E."/>
            <person name="Repin R."/>
            <person name="Schilthuizen M."/>
            <person name="Schranz E."/>
            <person name="Heidstra R."/>
            <person name="Miyata K."/>
            <person name="Fedorova E."/>
            <person name="Kohlen W."/>
            <person name="Bisseling T."/>
            <person name="Smit S."/>
            <person name="Geurts R."/>
        </authorList>
    </citation>
    <scope>NUCLEOTIDE SEQUENCE [LARGE SCALE GENOMIC DNA]</scope>
    <source>
        <strain evidence="4">cv. WU1-14</strain>
    </source>
</reference>
<organism evidence="3 4">
    <name type="scientific">Parasponia andersonii</name>
    <name type="common">Sponia andersonii</name>
    <dbReference type="NCBI Taxonomy" id="3476"/>
    <lineage>
        <taxon>Eukaryota</taxon>
        <taxon>Viridiplantae</taxon>
        <taxon>Streptophyta</taxon>
        <taxon>Embryophyta</taxon>
        <taxon>Tracheophyta</taxon>
        <taxon>Spermatophyta</taxon>
        <taxon>Magnoliopsida</taxon>
        <taxon>eudicotyledons</taxon>
        <taxon>Gunneridae</taxon>
        <taxon>Pentapetalae</taxon>
        <taxon>rosids</taxon>
        <taxon>fabids</taxon>
        <taxon>Rosales</taxon>
        <taxon>Cannabaceae</taxon>
        <taxon>Parasponia</taxon>
    </lineage>
</organism>
<keyword evidence="2" id="KW-0812">Transmembrane</keyword>
<feature type="compositionally biased region" description="Low complexity" evidence="1">
    <location>
        <begin position="23"/>
        <end position="36"/>
    </location>
</feature>
<name>A0A2P5A5M4_PARAD</name>
<comment type="caution">
    <text evidence="3">The sequence shown here is derived from an EMBL/GenBank/DDBJ whole genome shotgun (WGS) entry which is preliminary data.</text>
</comment>
<feature type="compositionally biased region" description="Polar residues" evidence="1">
    <location>
        <begin position="1"/>
        <end position="11"/>
    </location>
</feature>
<evidence type="ECO:0000256" key="2">
    <source>
        <dbReference type="SAM" id="Phobius"/>
    </source>
</evidence>
<keyword evidence="2" id="KW-1133">Transmembrane helix</keyword>
<feature type="transmembrane region" description="Helical" evidence="2">
    <location>
        <begin position="37"/>
        <end position="57"/>
    </location>
</feature>
<evidence type="ECO:0000313" key="3">
    <source>
        <dbReference type="EMBL" id="PON31830.1"/>
    </source>
</evidence>
<dbReference type="AlphaFoldDB" id="A0A2P5A5M4"/>
<dbReference type="Proteomes" id="UP000237105">
    <property type="component" value="Unassembled WGS sequence"/>
</dbReference>
<feature type="region of interest" description="Disordered" evidence="1">
    <location>
        <begin position="1"/>
        <end position="36"/>
    </location>
</feature>
<evidence type="ECO:0000256" key="1">
    <source>
        <dbReference type="SAM" id="MobiDB-lite"/>
    </source>
</evidence>